<dbReference type="RefSeq" id="WP_009196473.1">
    <property type="nucleotide sequence ID" value="NZ_AODQ01000091.1"/>
</dbReference>
<dbReference type="SMART" id="SM00536">
    <property type="entry name" value="AXH"/>
    <property type="match status" value="1"/>
</dbReference>
<dbReference type="InterPro" id="IPR036844">
    <property type="entry name" value="Hint_dom_sf"/>
</dbReference>
<dbReference type="SMART" id="SM00306">
    <property type="entry name" value="HintN"/>
    <property type="match status" value="1"/>
</dbReference>
<dbReference type="CDD" id="cd00081">
    <property type="entry name" value="Hint"/>
    <property type="match status" value="1"/>
</dbReference>
<dbReference type="Pfam" id="PF25302">
    <property type="entry name" value="NADase_transloc"/>
    <property type="match status" value="1"/>
</dbReference>
<dbReference type="eggNOG" id="COG0666">
    <property type="taxonomic scope" value="Bacteria"/>
</dbReference>
<dbReference type="GO" id="GO:0003723">
    <property type="term" value="F:RNA binding"/>
    <property type="evidence" value="ECO:0007669"/>
    <property type="project" value="InterPro"/>
</dbReference>
<name>M7N3C6_9BACT</name>
<feature type="domain" description="AXH" evidence="2">
    <location>
        <begin position="239"/>
        <end position="353"/>
    </location>
</feature>
<evidence type="ECO:0000259" key="2">
    <source>
        <dbReference type="SMART" id="SM00536"/>
    </source>
</evidence>
<comment type="caution">
    <text evidence="3">The sequence shown here is derived from an EMBL/GenBank/DDBJ whole genome shotgun (WGS) entry which is preliminary data.</text>
</comment>
<dbReference type="InterPro" id="IPR057561">
    <property type="entry name" value="NADase_transloc"/>
</dbReference>
<dbReference type="InterPro" id="IPR003652">
    <property type="entry name" value="Ataxin_AXH_dom"/>
</dbReference>
<feature type="domain" description="Hint" evidence="1">
    <location>
        <begin position="241"/>
        <end position="366"/>
    </location>
</feature>
<dbReference type="NCBIfam" id="NF047619">
    <property type="entry name" value="NADase_discoid"/>
    <property type="match status" value="1"/>
</dbReference>
<proteinExistence type="predicted"/>
<dbReference type="Proteomes" id="UP000011910">
    <property type="component" value="Unassembled WGS sequence"/>
</dbReference>
<dbReference type="OrthoDB" id="9784548at2"/>
<dbReference type="SUPFAM" id="SSF51294">
    <property type="entry name" value="Hedgehog/intein (Hint) domain"/>
    <property type="match status" value="1"/>
</dbReference>
<sequence>MRVPLLLFLLISSVSWAQPLPLWKPVLGYTPDLSPAAYKAFASWKQLATKARLNPSESLQLEEINGKYHFHQSKEDLESIVGAGCSWYCAGGPYAISASSELGPRATNTYYANNAHDLSLQGAWVEAAPGPGVGEWIEYRFSHDSPRLTEIKIFNGFTRSERAWQENGRVKRLKLYVNNTPTALLQLEDSRAEQRFTLPDIWGHMPEGEEMVLRFEIAEVYPGSKTDDTVITEIYFDGTEVHCFARGSLVSMADGSQKPIEQLAAGDQVLAYGSTAGEATAAAVEGVVSVTHCKLIRLTFEDGTEITATPDHPFVLAGGRWASYDPAKSRRYTGYESLFRRIQLGDLFRLADAKDVDRVSRLLKIEELHQAQPTYTITRLSGSARAYVVNGLLVGTEELPGDAPTARNVLTE</sequence>
<evidence type="ECO:0000259" key="1">
    <source>
        <dbReference type="SMART" id="SM00306"/>
    </source>
</evidence>
<evidence type="ECO:0008006" key="5">
    <source>
        <dbReference type="Google" id="ProtNLM"/>
    </source>
</evidence>
<evidence type="ECO:0000313" key="4">
    <source>
        <dbReference type="Proteomes" id="UP000011910"/>
    </source>
</evidence>
<protein>
    <recommendedName>
        <fullName evidence="5">Hint domain-containing protein</fullName>
    </recommendedName>
</protein>
<evidence type="ECO:0000313" key="3">
    <source>
        <dbReference type="EMBL" id="EMR01767.1"/>
    </source>
</evidence>
<dbReference type="EMBL" id="AODQ01000091">
    <property type="protein sequence ID" value="EMR01767.1"/>
    <property type="molecule type" value="Genomic_DNA"/>
</dbReference>
<accession>M7N3C6</accession>
<gene>
    <name evidence="3" type="ORF">ADICEAN_03087</name>
</gene>
<reference evidence="3 4" key="1">
    <citation type="journal article" date="2013" name="Genome Announc.">
        <title>Draft Genome Sequence of Cesiribacter andamanensis Strain AMV16T, Isolated from a Soil Sample from a Mud Volcano in the Andaman Islands, India.</title>
        <authorList>
            <person name="Shivaji S."/>
            <person name="Ara S."/>
            <person name="Begum Z."/>
            <person name="Srinivas T.N."/>
            <person name="Singh A."/>
            <person name="Kumar Pinnaka A."/>
        </authorList>
    </citation>
    <scope>NUCLEOTIDE SEQUENCE [LARGE SCALE GENOMIC DNA]</scope>
    <source>
        <strain evidence="3 4">AMV16</strain>
    </source>
</reference>
<dbReference type="InterPro" id="IPR003587">
    <property type="entry name" value="Hint_dom_N"/>
</dbReference>
<dbReference type="InterPro" id="IPR006141">
    <property type="entry name" value="Intein_N"/>
</dbReference>
<organism evidence="3 4">
    <name type="scientific">Cesiribacter andamanensis AMV16</name>
    <dbReference type="NCBI Taxonomy" id="1279009"/>
    <lineage>
        <taxon>Bacteria</taxon>
        <taxon>Pseudomonadati</taxon>
        <taxon>Bacteroidota</taxon>
        <taxon>Cytophagia</taxon>
        <taxon>Cytophagales</taxon>
        <taxon>Cesiribacteraceae</taxon>
        <taxon>Cesiribacter</taxon>
    </lineage>
</organism>
<dbReference type="STRING" id="1279009.ADICEAN_03087"/>
<dbReference type="AlphaFoldDB" id="M7N3C6"/>
<keyword evidence="4" id="KW-1185">Reference proteome</keyword>
<dbReference type="Gene3D" id="2.170.16.10">
    <property type="entry name" value="Hedgehog/Intein (Hint) domain"/>
    <property type="match status" value="1"/>
</dbReference>
<dbReference type="PROSITE" id="PS50817">
    <property type="entry name" value="INTEIN_N_TER"/>
    <property type="match status" value="1"/>
</dbReference>
<dbReference type="NCBIfam" id="TIGR01445">
    <property type="entry name" value="intein_Nterm"/>
    <property type="match status" value="1"/>
</dbReference>
<dbReference type="GO" id="GO:0016539">
    <property type="term" value="P:intein-mediated protein splicing"/>
    <property type="evidence" value="ECO:0007669"/>
    <property type="project" value="InterPro"/>
</dbReference>